<dbReference type="Gene3D" id="3.30.470.20">
    <property type="entry name" value="ATP-grasp fold, B domain"/>
    <property type="match status" value="1"/>
</dbReference>
<organism evidence="1 2">
    <name type="scientific">Flavobacterium jumunjinense</name>
    <dbReference type="NCBI Taxonomy" id="998845"/>
    <lineage>
        <taxon>Bacteria</taxon>
        <taxon>Pseudomonadati</taxon>
        <taxon>Bacteroidota</taxon>
        <taxon>Flavobacteriia</taxon>
        <taxon>Flavobacteriales</taxon>
        <taxon>Flavobacteriaceae</taxon>
        <taxon>Flavobacterium</taxon>
    </lineage>
</organism>
<dbReference type="RefSeq" id="WP_236456537.1">
    <property type="nucleotide sequence ID" value="NZ_CBCSGE010000011.1"/>
</dbReference>
<accession>A0ABV5GLS9</accession>
<evidence type="ECO:0000313" key="2">
    <source>
        <dbReference type="Proteomes" id="UP001589607"/>
    </source>
</evidence>
<name>A0ABV5GLS9_9FLAO</name>
<proteinExistence type="predicted"/>
<dbReference type="EMBL" id="JBHMEY010000010">
    <property type="protein sequence ID" value="MFB9095830.1"/>
    <property type="molecule type" value="Genomic_DNA"/>
</dbReference>
<dbReference type="PANTHER" id="PTHR21621:SF0">
    <property type="entry name" value="BETA-CITRYLGLUTAMATE SYNTHASE B-RELATED"/>
    <property type="match status" value="1"/>
</dbReference>
<reference evidence="1 2" key="1">
    <citation type="submission" date="2024-09" db="EMBL/GenBank/DDBJ databases">
        <authorList>
            <person name="Sun Q."/>
            <person name="Mori K."/>
        </authorList>
    </citation>
    <scope>NUCLEOTIDE SEQUENCE [LARGE SCALE GENOMIC DNA]</scope>
    <source>
        <strain evidence="1 2">CECT 7955</strain>
    </source>
</reference>
<dbReference type="SUPFAM" id="SSF56059">
    <property type="entry name" value="Glutathione synthetase ATP-binding domain-like"/>
    <property type="match status" value="1"/>
</dbReference>
<dbReference type="InterPro" id="IPR026455">
    <property type="entry name" value="GRASP_w_spasm"/>
</dbReference>
<gene>
    <name evidence="1" type="primary">gwsG</name>
    <name evidence="1" type="ORF">ACFFVF_04835</name>
</gene>
<dbReference type="NCBIfam" id="TIGR04192">
    <property type="entry name" value="GRASP_w_spasm"/>
    <property type="match status" value="1"/>
</dbReference>
<protein>
    <submittedName>
        <fullName evidence="1">Grasp-with-spasm system ATP-grasp peptide maturase</fullName>
    </submittedName>
</protein>
<keyword evidence="2" id="KW-1185">Reference proteome</keyword>
<dbReference type="PANTHER" id="PTHR21621">
    <property type="entry name" value="RIBOSOMAL PROTEIN S6 MODIFICATION PROTEIN"/>
    <property type="match status" value="1"/>
</dbReference>
<sequence length="319" mass="37939">MIILLTIGYERTSDEIVDYFLFHKKDFIRINCDNLKDSDFFSFNYKLNENATTMKIDNVEINLDAKKVIWNRRISKRTNIDRFIDKKFDFDNLRLFSHFVFKEWEAFLKIFVNSLSKNTFWFDYPFVKEDKIDVLLLAKNNGLTIPETIISNSHAEINSNYITKPLSQTVGFKHGNMFYSTYTTIVKKVKHKFLPSLFQKKIDKRYEVRTFYLDGECYSMAIFSQSDKQTAVDFRQYNYKKPNRTVPYKLPNDVEDSLRGLMKDMNLKTGSIDIIKGKDDKYYFLEVNPVGQFGMTSKPCNYNLEKKVFEKLIEYEQNF</sequence>
<evidence type="ECO:0000313" key="1">
    <source>
        <dbReference type="EMBL" id="MFB9095830.1"/>
    </source>
</evidence>
<dbReference type="Proteomes" id="UP001589607">
    <property type="component" value="Unassembled WGS sequence"/>
</dbReference>
<comment type="caution">
    <text evidence="1">The sequence shown here is derived from an EMBL/GenBank/DDBJ whole genome shotgun (WGS) entry which is preliminary data.</text>
</comment>